<dbReference type="Proteomes" id="UP000094296">
    <property type="component" value="Unassembled WGS sequence"/>
</dbReference>
<organism evidence="2 3">
    <name type="scientific">Desulfuribacillus alkaliarsenatis</name>
    <dbReference type="NCBI Taxonomy" id="766136"/>
    <lineage>
        <taxon>Bacteria</taxon>
        <taxon>Bacillati</taxon>
        <taxon>Bacillota</taxon>
        <taxon>Desulfuribacillia</taxon>
        <taxon>Desulfuribacillales</taxon>
        <taxon>Desulfuribacillaceae</taxon>
        <taxon>Desulfuribacillus</taxon>
    </lineage>
</organism>
<dbReference type="EMBL" id="MIJE01000011">
    <property type="protein sequence ID" value="OEF97519.1"/>
    <property type="molecule type" value="Genomic_DNA"/>
</dbReference>
<proteinExistence type="predicted"/>
<accession>A0A1E5G4D2</accession>
<evidence type="ECO:0000259" key="1">
    <source>
        <dbReference type="Pfam" id="PF25881"/>
    </source>
</evidence>
<protein>
    <recommendedName>
        <fullName evidence="1">YbhG-like alpha-helical hairpin domain-containing protein</fullName>
    </recommendedName>
</protein>
<dbReference type="GO" id="GO:1990281">
    <property type="term" value="C:efflux pump complex"/>
    <property type="evidence" value="ECO:0007669"/>
    <property type="project" value="TreeGrafter"/>
</dbReference>
<dbReference type="STRING" id="766136.BHF68_04755"/>
<comment type="caution">
    <text evidence="2">The sequence shown here is derived from an EMBL/GenBank/DDBJ whole genome shotgun (WGS) entry which is preliminary data.</text>
</comment>
<name>A0A1E5G4D2_9FIRM</name>
<dbReference type="GO" id="GO:0015562">
    <property type="term" value="F:efflux transmembrane transporter activity"/>
    <property type="evidence" value="ECO:0007669"/>
    <property type="project" value="TreeGrafter"/>
</dbReference>
<dbReference type="OrthoDB" id="2456449at2"/>
<feature type="domain" description="YbhG-like alpha-helical hairpin" evidence="1">
    <location>
        <begin position="100"/>
        <end position="218"/>
    </location>
</feature>
<dbReference type="Gene3D" id="2.40.420.20">
    <property type="match status" value="1"/>
</dbReference>
<evidence type="ECO:0000313" key="3">
    <source>
        <dbReference type="Proteomes" id="UP000094296"/>
    </source>
</evidence>
<dbReference type="PANTHER" id="PTHR30469">
    <property type="entry name" value="MULTIDRUG RESISTANCE PROTEIN MDTA"/>
    <property type="match status" value="1"/>
</dbReference>
<evidence type="ECO:0000313" key="2">
    <source>
        <dbReference type="EMBL" id="OEF97519.1"/>
    </source>
</evidence>
<dbReference type="Gene3D" id="2.40.50.100">
    <property type="match status" value="2"/>
</dbReference>
<dbReference type="Pfam" id="PF25881">
    <property type="entry name" value="HH_YBHG"/>
    <property type="match status" value="1"/>
</dbReference>
<gene>
    <name evidence="2" type="ORF">BHF68_04755</name>
</gene>
<dbReference type="AlphaFoldDB" id="A0A1E5G4D2"/>
<sequence>MTLQNHQIKRNKFIVVLFSFILLGLLSACSPEAAPVIEKQGKPVRVQQAEEQERAVTLSYTGIVEIDEVTRLGFKNSGKINKLYVEEDQFIRRNQLIAELDTREIDFAIRDAEAQIQAAQAQYDKAVRGAAAEEINQARLRLQQAIDAYEYTKDQQERISALYDAGAVPRQELDAINLELDIRENEVKQAEEFVAQVERGADVEDLQYLQTQLERAQVDYEHKLQMRTDAELRATIDGYILDVLFKEGEVIGAGQPLVVVRNQQKVITVGVPQRDLDSISVGMQASVTINQQASTWEVSSISTIPDNTTRLYPVTLQKIKGQESASASVSPQDSASANNDRLLLGALATVTFTIENSTGVWVPIHVIMADDTDFIYVVNQQRAQRRDVIIEEFTASEARINGIDAGERIIIEGMRRLTDGDEILVLN</sequence>
<keyword evidence="3" id="KW-1185">Reference proteome</keyword>
<reference evidence="2 3" key="1">
    <citation type="submission" date="2016-09" db="EMBL/GenBank/DDBJ databases">
        <title>Draft genome sequence for the type strain of Desulfuribacillus alkaliarsenatis AHT28, an obligately anaerobic, sulfidogenic bacterium isolated from Russian soda lake sediments.</title>
        <authorList>
            <person name="Abin C.A."/>
            <person name="Hollibaugh J.T."/>
        </authorList>
    </citation>
    <scope>NUCLEOTIDE SEQUENCE [LARGE SCALE GENOMIC DNA]</scope>
    <source>
        <strain evidence="2 3">AHT28</strain>
    </source>
</reference>
<dbReference type="RefSeq" id="WP_069642917.1">
    <property type="nucleotide sequence ID" value="NZ_MIJE01000011.1"/>
</dbReference>
<dbReference type="InterPro" id="IPR059052">
    <property type="entry name" value="HH_YbhG-like"/>
</dbReference>
<dbReference type="PANTHER" id="PTHR30469:SF20">
    <property type="entry name" value="EFFLUX RND TRANSPORTER PERIPLASMIC ADAPTOR SUBUNIT"/>
    <property type="match status" value="1"/>
</dbReference>